<name>A0A5S4H781_9ACTN</name>
<dbReference type="InterPro" id="IPR001387">
    <property type="entry name" value="Cro/C1-type_HTH"/>
</dbReference>
<evidence type="ECO:0000313" key="2">
    <source>
        <dbReference type="EMBL" id="TMR41093.1"/>
    </source>
</evidence>
<dbReference type="SMART" id="SM00530">
    <property type="entry name" value="HTH_XRE"/>
    <property type="match status" value="1"/>
</dbReference>
<reference evidence="2 3" key="1">
    <citation type="submission" date="2019-05" db="EMBL/GenBank/DDBJ databases">
        <title>Draft genome sequence of Actinomadura geliboluensis A8036.</title>
        <authorList>
            <person name="Saricaoglu S."/>
            <person name="Isik K."/>
        </authorList>
    </citation>
    <scope>NUCLEOTIDE SEQUENCE [LARGE SCALE GENOMIC DNA]</scope>
    <source>
        <strain evidence="2 3">A8036</strain>
    </source>
</reference>
<dbReference type="AlphaFoldDB" id="A0A5S4H781"/>
<comment type="caution">
    <text evidence="2">The sequence shown here is derived from an EMBL/GenBank/DDBJ whole genome shotgun (WGS) entry which is preliminary data.</text>
</comment>
<keyword evidence="3" id="KW-1185">Reference proteome</keyword>
<dbReference type="SUPFAM" id="SSF47413">
    <property type="entry name" value="lambda repressor-like DNA-binding domains"/>
    <property type="match status" value="1"/>
</dbReference>
<dbReference type="InterPro" id="IPR010982">
    <property type="entry name" value="Lambda_DNA-bd_dom_sf"/>
</dbReference>
<dbReference type="EMBL" id="VCKZ01000032">
    <property type="protein sequence ID" value="TMR41093.1"/>
    <property type="molecule type" value="Genomic_DNA"/>
</dbReference>
<sequence length="314" mass="35359">MLGARRPRPPWQQFVRELGAALTAGQGMEPPTGLVRGPMARRLLLGTELRRLRVLSGVTREDAGYLIRGSASKISRMELGRAAVKERDVADLLALYGVAEDEREPLLRLAREAAERASWRRYGDMVPSWRHRYLDMEEDADHVRAYSPGGIPEALQTEEYARACLRSRSLQAGASEIDERLYVRLMNRRFDRAVHRTFTAVVDEASLRRLTGDRDTVRSQLERLAAANEQAGSQLRVIPLGSPAAPIVQQPFTMLLFEKAEIPDVVYVEFLTTALYLSRAMETAAYENTWDRLHAASLSPEDSRTLLDGLLERS</sequence>
<dbReference type="Pfam" id="PF13560">
    <property type="entry name" value="HTH_31"/>
    <property type="match status" value="1"/>
</dbReference>
<organism evidence="2 3">
    <name type="scientific">Actinomadura geliboluensis</name>
    <dbReference type="NCBI Taxonomy" id="882440"/>
    <lineage>
        <taxon>Bacteria</taxon>
        <taxon>Bacillati</taxon>
        <taxon>Actinomycetota</taxon>
        <taxon>Actinomycetes</taxon>
        <taxon>Streptosporangiales</taxon>
        <taxon>Thermomonosporaceae</taxon>
        <taxon>Actinomadura</taxon>
    </lineage>
</organism>
<dbReference type="GO" id="GO:0003677">
    <property type="term" value="F:DNA binding"/>
    <property type="evidence" value="ECO:0007669"/>
    <property type="project" value="InterPro"/>
</dbReference>
<evidence type="ECO:0000259" key="1">
    <source>
        <dbReference type="PROSITE" id="PS50943"/>
    </source>
</evidence>
<evidence type="ECO:0000313" key="3">
    <source>
        <dbReference type="Proteomes" id="UP000305238"/>
    </source>
</evidence>
<feature type="domain" description="HTH cro/C1-type" evidence="1">
    <location>
        <begin position="49"/>
        <end position="103"/>
    </location>
</feature>
<dbReference type="OrthoDB" id="3470402at2"/>
<dbReference type="PROSITE" id="PS50943">
    <property type="entry name" value="HTH_CROC1"/>
    <property type="match status" value="1"/>
</dbReference>
<dbReference type="Pfam" id="PF19054">
    <property type="entry name" value="DUF5753"/>
    <property type="match status" value="1"/>
</dbReference>
<protein>
    <submittedName>
        <fullName evidence="2">Helix-turn-helix domain-containing protein</fullName>
    </submittedName>
</protein>
<dbReference type="CDD" id="cd00093">
    <property type="entry name" value="HTH_XRE"/>
    <property type="match status" value="1"/>
</dbReference>
<proteinExistence type="predicted"/>
<accession>A0A5S4H781</accession>
<gene>
    <name evidence="2" type="ORF">ETD96_07405</name>
</gene>
<dbReference type="InterPro" id="IPR043917">
    <property type="entry name" value="DUF5753"/>
</dbReference>
<dbReference type="Proteomes" id="UP000305238">
    <property type="component" value="Unassembled WGS sequence"/>
</dbReference>